<evidence type="ECO:0000313" key="3">
    <source>
        <dbReference type="Proteomes" id="UP000199334"/>
    </source>
</evidence>
<keyword evidence="1" id="KW-0812">Transmembrane</keyword>
<sequence length="93" mass="10828">MDYYNEYYNQYLNEQGNEKIKNQKNFSGNRNYYDDDVVSIGTWILILILTAIPFINIIALLVLAFGSHNENLKNYAKAVLILMVIVILLSIFF</sequence>
<keyword evidence="3" id="KW-1185">Reference proteome</keyword>
<proteinExistence type="predicted"/>
<dbReference type="RefSeq" id="WP_218118849.1">
    <property type="nucleotide sequence ID" value="NZ_BJVZ01000024.1"/>
</dbReference>
<feature type="transmembrane region" description="Helical" evidence="1">
    <location>
        <begin position="40"/>
        <end position="63"/>
    </location>
</feature>
<evidence type="ECO:0000313" key="2">
    <source>
        <dbReference type="EMBL" id="SDN27230.1"/>
    </source>
</evidence>
<reference evidence="2 3" key="1">
    <citation type="submission" date="2016-10" db="EMBL/GenBank/DDBJ databases">
        <authorList>
            <person name="de Groot N.N."/>
        </authorList>
    </citation>
    <scope>NUCLEOTIDE SEQUENCE [LARGE SCALE GENOMIC DNA]</scope>
    <source>
        <strain evidence="2 3">CGMCC 1.3442</strain>
    </source>
</reference>
<dbReference type="EMBL" id="FNIG01000003">
    <property type="protein sequence ID" value="SDN27230.1"/>
    <property type="molecule type" value="Genomic_DNA"/>
</dbReference>
<accession>A0A1H0A111</accession>
<evidence type="ECO:0000256" key="1">
    <source>
        <dbReference type="SAM" id="Phobius"/>
    </source>
</evidence>
<dbReference type="Proteomes" id="UP000199334">
    <property type="component" value="Unassembled WGS sequence"/>
</dbReference>
<dbReference type="STRING" id="237069.SAMN05216498_1920"/>
<keyword evidence="1" id="KW-0472">Membrane</keyword>
<keyword evidence="1" id="KW-1133">Transmembrane helix</keyword>
<gene>
    <name evidence="2" type="ORF">SAMN05216498_1920</name>
</gene>
<name>A0A1H0A111_9BACI</name>
<dbReference type="AlphaFoldDB" id="A0A1H0A111"/>
<feature type="transmembrane region" description="Helical" evidence="1">
    <location>
        <begin position="75"/>
        <end position="92"/>
    </location>
</feature>
<organism evidence="2 3">
    <name type="scientific">Tenuibacillus multivorans</name>
    <dbReference type="NCBI Taxonomy" id="237069"/>
    <lineage>
        <taxon>Bacteria</taxon>
        <taxon>Bacillati</taxon>
        <taxon>Bacillota</taxon>
        <taxon>Bacilli</taxon>
        <taxon>Bacillales</taxon>
        <taxon>Bacillaceae</taxon>
        <taxon>Tenuibacillus</taxon>
    </lineage>
</organism>
<protein>
    <submittedName>
        <fullName evidence="2">Uncharacterized protein</fullName>
    </submittedName>
</protein>